<feature type="region of interest" description="Disordered" evidence="1">
    <location>
        <begin position="137"/>
        <end position="170"/>
    </location>
</feature>
<dbReference type="EMBL" id="LSRX01000368">
    <property type="protein sequence ID" value="OLP99289.1"/>
    <property type="molecule type" value="Genomic_DNA"/>
</dbReference>
<evidence type="ECO:0000313" key="2">
    <source>
        <dbReference type="EMBL" id="OLP99289.1"/>
    </source>
</evidence>
<feature type="compositionally biased region" description="Polar residues" evidence="1">
    <location>
        <begin position="142"/>
        <end position="152"/>
    </location>
</feature>
<sequence>MPGHPFTTISVYLNTGTEPHRDSRNACIPNGLIALSDFSGGEVWTECEGGDSFQFVDGKRLAGRLVPITADSAYIHAYRDLHFTMPWTGRRLVIIAFSVADHEQAPQDVLSTLRGQAFVLPGEISQEAHLSFTAAAEDTGASGDSDNGSTSEGPEPSRQEDCHNAGPPLSLEWDGKVEPVNDGFGLCSPTRWPPAARGARLPARAAGFTKAMHQVLRGFIDRNIPDARRTAMELALGRLKSSPFPPEVLEGLREEWFGCIEAALGVRSSELREVLPNQPFCLRAISSTAQLLEDPDWEAIACQKDSYVTGVAIGFDEPVPHLPQVYEFKVKSRKPDDSEDEWHRDNYSSAKQTIEQLEQKFKEEEALGRMAPSTLPVLEQKYGKGVARFLWTSMAASSSVSARAQLAGLGSPTATSMSSGVSGLGRSHVSSEEDTEASRHQDRASNFGARVARGSFSIFAAAIFFQRATCTVVWDFLQVWERQQIISLCRMADSWCLTHIRAFSAPVIPPLQPSLGFPGARRVSLGRFARGVRIQRAKDAFFRRLGTLEPVFNGLDDMDASAAATPEGDASTADRSLHDVVADLAHQVAVQELRLQALERAEQHQRKRPKHVWEKDSASILTFVSTSVSATFKLGRTEHLLAELREPSIAAPHQSDSVKLPVLPYAARKAKMIDWPEVADDMNRKSLHLIRIMVESDFHATKLGSVLYELSGALDKEPQIQRSIELTFAKKSVATLHKRTLAFWKMFKFHSDRGYKSGLHLSEASVFAYIDSLKGKSPSAPQSCLEALHFMHSLLGIRTALDDLVSPRPLTADEVRRRMASGEGTLLLREVLRQMGSPLMEPLPSSHSLKVTVLSWLCKSGQFSLVERQIVGHHLDRPATSALTYGRANFVGPMGKISAMLAKIHDGSFRPDASAADLIAQQLVQEELASDELERKLHGDPQACEDSASDDVGHDEADDAVVAAVPAAERRMIAAPDPEAFLVHLASGTLHAISSVIAMSVDSQAAFRAEAIRLGVSEAHVDSLIAKGIRSFSLFAFISSYQPGAADEKPFVDALVAKLGEEARECLPSFRHLFYTSHTLAVQELKDKFEPREEAKRLSMADRVDRLERLRKSLPGMTIDTWLEPSHALVDKAVSFAEEQCLGPLELSKCTSREAEMRSEKRDPVTFKLEQLNIKVTKNHAAVTADTSTDLHVRTCMQRRALAFHMAGIATFAVLDKVISRFFGHMMRPVYPGDQGKALTSGSPLPIDEAVESLKDAPEVSFALMPRAHGSGNVPPPPKPPADPDAPDSMTRAKRRRLARAAKAKATAAKGAAAQGAADPATPSGGKSTGKGLDIPSGAKTRDAQGRPVCFRYNRKACDQSKEKCSRGYHVCWFCLKNHAGVDHKDAQHTFSAVALFAHLQTQPHRDVNNDPDAPNMLLALTSFAGGQVWQHDDHGVHWQFVQGQHLPGRILDPTRGPCFLASHRLHFTLPWQGHRVVLVAFSPWYKGQDFDFSQLAALGFRVRSSPPRCLPQHVELLGHRLLLPPTSLRAVSFDCEASEALALEVFCGRGRLSVALRDQGLSVLPVDHRVRCNELQVVRLDLTDANDISVFLEMLCTANVCVAHFGPPCGTASRARERPLPSELAHIASPPLRSDSSPFGVQGLTASQAARVRSANMLYVVTLVSVWILSVRGSFLSCENPSSSLFWRVADLLAQDLPDPSAWSTLEDVHFHACMWGSSRNKRTTFRATPGLCTGLAADCDGSHEHSSWTPSATAQGVVFPTSGEAEYPRELASAYASFALTALQTKGLKTAQSQLSSGVLRPRDLRAFTKKRVPPLLAEYWLVLPASCLPVSWPHRLLPRWAVFPKRGDKVVLISGPQDVLALQPYAKRPSTLVAIKAEGAKGTEPMAGVYRLPFQTLAATRNLSHPLELHLPVPDLLVRAVVNVLRVGPAHLAFHRTSVLQKMMARSEALKQREKELHESLHPDLQKVLAGKNTILWEQLLKEYDFPDPGLVEEVEKLMQQSLWRRKNTVAKCRPTGDGHADAELWSQTLQEVEQGWIDGPYWDEGEVSSRLDSDDWMCTRRFPIVQGPKVRIIDDCLQSGLNSAYAAYNKLRLMDADAFISLVLLIIKCARRPGSKLVLDSGEVLEVKRHPGWGDGLDLLGKTLDLASSYKQLGCKPETTFNRVLVAWCPEKQQPAFFISTALMFGATSAVFSFNRCSASLWYLAVSMGSVCCTVYFDDFPCAEPSASSGSAQDFLVGLLSTCLGWQVALQPKKNLPFSKTFTLLGVELALAKADQGILTVRNKPDRVKELRADLSRLLEQGFITRADASSLHGRLNFAQGQLHGCPIKPALRFLSMVASQGWDDSHSDDFKLVVGYIAACFAADVPREIHALDDRFAIKLFTDGAWDDGVAGAGAVLQSTAGGAPLVAEIQVPEPLLSHWAREGRVQLISQLELFPVLVALATWGPDFAGRRIICFIDNNGVRDALIKGSSPLSDNFVMLSMVAWVSRQYQLTLWFTRVASESNPADQPSRARAGEAAKELGGVLVEPLCLEQRLVDSLLSRVGISESRGQWLLKWIDEARASKFVVSVRRFAEFSGRLGFVSRLLVWLKAHLAPLYSWRAAVSVSAVARLPDTVILTLEYLSLTFKDMSFKVAAARTVRREGVAFRTDAKCADGYVVLGGWDCSGATKDSRWFSIRLTPDEAPYLFDPEGHSQWASASAELLATLAALHAFGHLEGNAQRRIMTVEVLAQTDTKANEGLAKKGSTTRWPLLMINMQLSHLLMKASLRLTLGWRPRDQNEEADALTNEVFDLFDAEHRISLKYSDLPLSFLHSLYEARLLQTSSRQADAVLDAAIGKPRFKGKRKREKSPW</sequence>
<organism evidence="2 3">
    <name type="scientific">Symbiodinium microadriaticum</name>
    <name type="common">Dinoflagellate</name>
    <name type="synonym">Zooxanthella microadriatica</name>
    <dbReference type="NCBI Taxonomy" id="2951"/>
    <lineage>
        <taxon>Eukaryota</taxon>
        <taxon>Sar</taxon>
        <taxon>Alveolata</taxon>
        <taxon>Dinophyceae</taxon>
        <taxon>Suessiales</taxon>
        <taxon>Symbiodiniaceae</taxon>
        <taxon>Symbiodinium</taxon>
    </lineage>
</organism>
<gene>
    <name evidence="2" type="ORF">AK812_SmicGene18169</name>
</gene>
<comment type="caution">
    <text evidence="2">The sequence shown here is derived from an EMBL/GenBank/DDBJ whole genome shotgun (WGS) entry which is preliminary data.</text>
</comment>
<dbReference type="OrthoDB" id="432302at2759"/>
<protein>
    <submittedName>
        <fullName evidence="2">Uncharacterized protein</fullName>
    </submittedName>
</protein>
<dbReference type="Proteomes" id="UP000186817">
    <property type="component" value="Unassembled WGS sequence"/>
</dbReference>
<proteinExistence type="predicted"/>
<reference evidence="2 3" key="1">
    <citation type="submission" date="2016-02" db="EMBL/GenBank/DDBJ databases">
        <title>Genome analysis of coral dinoflagellate symbionts highlights evolutionary adaptations to a symbiotic lifestyle.</title>
        <authorList>
            <person name="Aranda M."/>
            <person name="Li Y."/>
            <person name="Liew Y.J."/>
            <person name="Baumgarten S."/>
            <person name="Simakov O."/>
            <person name="Wilson M."/>
            <person name="Piel J."/>
            <person name="Ashoor H."/>
            <person name="Bougouffa S."/>
            <person name="Bajic V.B."/>
            <person name="Ryu T."/>
            <person name="Ravasi T."/>
            <person name="Bayer T."/>
            <person name="Micklem G."/>
            <person name="Kim H."/>
            <person name="Bhak J."/>
            <person name="Lajeunesse T.C."/>
            <person name="Voolstra C.R."/>
        </authorList>
    </citation>
    <scope>NUCLEOTIDE SEQUENCE [LARGE SCALE GENOMIC DNA]</scope>
    <source>
        <strain evidence="2 3">CCMP2467</strain>
    </source>
</reference>
<accession>A0A1Q9DVT5</accession>
<evidence type="ECO:0000313" key="3">
    <source>
        <dbReference type="Proteomes" id="UP000186817"/>
    </source>
</evidence>
<feature type="compositionally biased region" description="Polar residues" evidence="1">
    <location>
        <begin position="412"/>
        <end position="421"/>
    </location>
</feature>
<keyword evidence="3" id="KW-1185">Reference proteome</keyword>
<dbReference type="InterPro" id="IPR052055">
    <property type="entry name" value="Hepadnavirus_pol/RT"/>
</dbReference>
<dbReference type="PANTHER" id="PTHR33050">
    <property type="entry name" value="REVERSE TRANSCRIPTASE DOMAIN-CONTAINING PROTEIN"/>
    <property type="match status" value="1"/>
</dbReference>
<name>A0A1Q9DVT5_SYMMI</name>
<evidence type="ECO:0000256" key="1">
    <source>
        <dbReference type="SAM" id="MobiDB-lite"/>
    </source>
</evidence>
<dbReference type="PANTHER" id="PTHR33050:SF7">
    <property type="entry name" value="RIBONUCLEASE H"/>
    <property type="match status" value="1"/>
</dbReference>
<feature type="region of interest" description="Disordered" evidence="1">
    <location>
        <begin position="411"/>
        <end position="443"/>
    </location>
</feature>
<feature type="compositionally biased region" description="Low complexity" evidence="1">
    <location>
        <begin position="1304"/>
        <end position="1318"/>
    </location>
</feature>
<feature type="compositionally biased region" description="Pro residues" evidence="1">
    <location>
        <begin position="1274"/>
        <end position="1284"/>
    </location>
</feature>
<feature type="region of interest" description="Disordered" evidence="1">
    <location>
        <begin position="1266"/>
        <end position="1343"/>
    </location>
</feature>
<feature type="compositionally biased region" description="Basic residues" evidence="1">
    <location>
        <begin position="1292"/>
        <end position="1303"/>
    </location>
</feature>